<keyword evidence="3" id="KW-1185">Reference proteome</keyword>
<protein>
    <submittedName>
        <fullName evidence="2">Serine/threonine-protein phosphatase 7 long form-like protein</fullName>
    </submittedName>
</protein>
<dbReference type="InterPro" id="IPR044824">
    <property type="entry name" value="MAIN-like"/>
</dbReference>
<reference evidence="2 3" key="1">
    <citation type="submission" date="2019-09" db="EMBL/GenBank/DDBJ databases">
        <authorList>
            <person name="Ou C."/>
        </authorList>
    </citation>
    <scope>NUCLEOTIDE SEQUENCE [LARGE SCALE GENOMIC DNA]</scope>
    <source>
        <strain evidence="2">S2</strain>
        <tissue evidence="2">Leaf</tissue>
    </source>
</reference>
<dbReference type="OrthoDB" id="1746968at2759"/>
<dbReference type="Pfam" id="PF10536">
    <property type="entry name" value="PMD"/>
    <property type="match status" value="2"/>
</dbReference>
<dbReference type="EMBL" id="SMOL01000388">
    <property type="protein sequence ID" value="KAB2619774.1"/>
    <property type="molecule type" value="Genomic_DNA"/>
</dbReference>
<dbReference type="PANTHER" id="PTHR46033:SF8">
    <property type="entry name" value="PROTEIN MAINTENANCE OF MERISTEMS-LIKE"/>
    <property type="match status" value="1"/>
</dbReference>
<evidence type="ECO:0000313" key="2">
    <source>
        <dbReference type="EMBL" id="KAB2619774.1"/>
    </source>
</evidence>
<evidence type="ECO:0000313" key="3">
    <source>
        <dbReference type="Proteomes" id="UP000327157"/>
    </source>
</evidence>
<organism evidence="2 3">
    <name type="scientific">Pyrus ussuriensis x Pyrus communis</name>
    <dbReference type="NCBI Taxonomy" id="2448454"/>
    <lineage>
        <taxon>Eukaryota</taxon>
        <taxon>Viridiplantae</taxon>
        <taxon>Streptophyta</taxon>
        <taxon>Embryophyta</taxon>
        <taxon>Tracheophyta</taxon>
        <taxon>Spermatophyta</taxon>
        <taxon>Magnoliopsida</taxon>
        <taxon>eudicotyledons</taxon>
        <taxon>Gunneridae</taxon>
        <taxon>Pentapetalae</taxon>
        <taxon>rosids</taxon>
        <taxon>fabids</taxon>
        <taxon>Rosales</taxon>
        <taxon>Rosaceae</taxon>
        <taxon>Amygdaloideae</taxon>
        <taxon>Maleae</taxon>
        <taxon>Pyrus</taxon>
    </lineage>
</organism>
<gene>
    <name evidence="2" type="ORF">D8674_040924</name>
</gene>
<feature type="domain" description="Aminotransferase-like plant mobile" evidence="1">
    <location>
        <begin position="27"/>
        <end position="115"/>
    </location>
</feature>
<feature type="domain" description="Aminotransferase-like plant mobile" evidence="1">
    <location>
        <begin position="117"/>
        <end position="179"/>
    </location>
</feature>
<reference evidence="2 3" key="2">
    <citation type="submission" date="2019-11" db="EMBL/GenBank/DDBJ databases">
        <title>A de novo genome assembly of a pear dwarfing rootstock.</title>
        <authorList>
            <person name="Wang F."/>
            <person name="Wang J."/>
            <person name="Li S."/>
            <person name="Zhang Y."/>
            <person name="Fang M."/>
            <person name="Ma L."/>
            <person name="Zhao Y."/>
            <person name="Jiang S."/>
        </authorList>
    </citation>
    <scope>NUCLEOTIDE SEQUENCE [LARGE SCALE GENOMIC DNA]</scope>
    <source>
        <strain evidence="2">S2</strain>
        <tissue evidence="2">Leaf</tissue>
    </source>
</reference>
<dbReference type="PANTHER" id="PTHR46033">
    <property type="entry name" value="PROTEIN MAIN-LIKE 2"/>
    <property type="match status" value="1"/>
</dbReference>
<sequence length="195" mass="22166">MKKARKTKEAARSSKKSNAIEKHIPIVVSAFVECWQPEANTFHLPIGEMTITLDDVSNLLGVPLTGKAISLQAEDVMSNHELLVELLGVNDEEATEALSEFNEEYVTLSWLRKRFEGVSWEPYTSHRQAQPFHEITYFTGMLKCFDVVEPYCPERVLRQFGHVQTIPKALCVLPRSRKATHASVNKVLFEYIDGM</sequence>
<name>A0A5N5H9D7_9ROSA</name>
<dbReference type="InterPro" id="IPR019557">
    <property type="entry name" value="AminoTfrase-like_pln_mobile"/>
</dbReference>
<proteinExistence type="predicted"/>
<dbReference type="Proteomes" id="UP000327157">
    <property type="component" value="Unassembled WGS sequence"/>
</dbReference>
<evidence type="ECO:0000259" key="1">
    <source>
        <dbReference type="Pfam" id="PF10536"/>
    </source>
</evidence>
<comment type="caution">
    <text evidence="2">The sequence shown here is derived from an EMBL/GenBank/DDBJ whole genome shotgun (WGS) entry which is preliminary data.</text>
</comment>
<dbReference type="GO" id="GO:0010073">
    <property type="term" value="P:meristem maintenance"/>
    <property type="evidence" value="ECO:0007669"/>
    <property type="project" value="InterPro"/>
</dbReference>
<dbReference type="AlphaFoldDB" id="A0A5N5H9D7"/>
<accession>A0A5N5H9D7</accession>